<dbReference type="AlphaFoldDB" id="A0A5P1FIJ0"/>
<protein>
    <submittedName>
        <fullName evidence="2">Uncharacterized protein</fullName>
    </submittedName>
</protein>
<dbReference type="Proteomes" id="UP000243459">
    <property type="component" value="Chromosome 2"/>
</dbReference>
<name>A0A5P1FIJ0_ASPOF</name>
<reference evidence="3" key="1">
    <citation type="journal article" date="2017" name="Nat. Commun.">
        <title>The asparagus genome sheds light on the origin and evolution of a young Y chromosome.</title>
        <authorList>
            <person name="Harkess A."/>
            <person name="Zhou J."/>
            <person name="Xu C."/>
            <person name="Bowers J.E."/>
            <person name="Van der Hulst R."/>
            <person name="Ayyampalayam S."/>
            <person name="Mercati F."/>
            <person name="Riccardi P."/>
            <person name="McKain M.R."/>
            <person name="Kakrana A."/>
            <person name="Tang H."/>
            <person name="Ray J."/>
            <person name="Groenendijk J."/>
            <person name="Arikit S."/>
            <person name="Mathioni S.M."/>
            <person name="Nakano M."/>
            <person name="Shan H."/>
            <person name="Telgmann-Rauber A."/>
            <person name="Kanno A."/>
            <person name="Yue Z."/>
            <person name="Chen H."/>
            <person name="Li W."/>
            <person name="Chen Y."/>
            <person name="Xu X."/>
            <person name="Zhang Y."/>
            <person name="Luo S."/>
            <person name="Chen H."/>
            <person name="Gao J."/>
            <person name="Mao Z."/>
            <person name="Pires J.C."/>
            <person name="Luo M."/>
            <person name="Kudrna D."/>
            <person name="Wing R.A."/>
            <person name="Meyers B.C."/>
            <person name="Yi K."/>
            <person name="Kong H."/>
            <person name="Lavrijsen P."/>
            <person name="Sunseri F."/>
            <person name="Falavigna A."/>
            <person name="Ye Y."/>
            <person name="Leebens-Mack J.H."/>
            <person name="Chen G."/>
        </authorList>
    </citation>
    <scope>NUCLEOTIDE SEQUENCE [LARGE SCALE GENOMIC DNA]</scope>
    <source>
        <strain evidence="3">cv. DH0086</strain>
    </source>
</reference>
<gene>
    <name evidence="2" type="ORF">A4U43_C02F14840</name>
</gene>
<organism evidence="2 3">
    <name type="scientific">Asparagus officinalis</name>
    <name type="common">Garden asparagus</name>
    <dbReference type="NCBI Taxonomy" id="4686"/>
    <lineage>
        <taxon>Eukaryota</taxon>
        <taxon>Viridiplantae</taxon>
        <taxon>Streptophyta</taxon>
        <taxon>Embryophyta</taxon>
        <taxon>Tracheophyta</taxon>
        <taxon>Spermatophyta</taxon>
        <taxon>Magnoliopsida</taxon>
        <taxon>Liliopsida</taxon>
        <taxon>Asparagales</taxon>
        <taxon>Asparagaceae</taxon>
        <taxon>Asparagoideae</taxon>
        <taxon>Asparagus</taxon>
    </lineage>
</organism>
<accession>A0A5P1FIJ0</accession>
<dbReference type="Gramene" id="ONK78148">
    <property type="protein sequence ID" value="ONK78148"/>
    <property type="gene ID" value="A4U43_C02F14840"/>
</dbReference>
<evidence type="ECO:0000313" key="2">
    <source>
        <dbReference type="EMBL" id="ONK78148.1"/>
    </source>
</evidence>
<keyword evidence="3" id="KW-1185">Reference proteome</keyword>
<proteinExistence type="predicted"/>
<dbReference type="EMBL" id="CM007382">
    <property type="protein sequence ID" value="ONK78148.1"/>
    <property type="molecule type" value="Genomic_DNA"/>
</dbReference>
<evidence type="ECO:0000256" key="1">
    <source>
        <dbReference type="SAM" id="MobiDB-lite"/>
    </source>
</evidence>
<evidence type="ECO:0000313" key="3">
    <source>
        <dbReference type="Proteomes" id="UP000243459"/>
    </source>
</evidence>
<feature type="region of interest" description="Disordered" evidence="1">
    <location>
        <begin position="1"/>
        <end position="42"/>
    </location>
</feature>
<sequence>MCKPGAGGAGRRERGTGVAAGKGRSVSKAMGDGGAGRKRGGVGERAGADLGAVGMEACPGGCVQAALGEESEGRSGLGGGVGLAAALIYGRGLGRRSSAEHHWRRSWKRCAQGAGGVVRVAGGAWSSGFSVNVREGDEEERGR</sequence>